<dbReference type="Pfam" id="PF00672">
    <property type="entry name" value="HAMP"/>
    <property type="match status" value="1"/>
</dbReference>
<evidence type="ECO:0000259" key="13">
    <source>
        <dbReference type="PROSITE" id="PS50885"/>
    </source>
</evidence>
<evidence type="ECO:0000259" key="12">
    <source>
        <dbReference type="PROSITE" id="PS50111"/>
    </source>
</evidence>
<dbReference type="InterPro" id="IPR004089">
    <property type="entry name" value="MCPsignal_dom"/>
</dbReference>
<dbReference type="Pfam" id="PF00015">
    <property type="entry name" value="MCPsignal"/>
    <property type="match status" value="1"/>
</dbReference>
<evidence type="ECO:0000256" key="4">
    <source>
        <dbReference type="ARBA" id="ARBA00022500"/>
    </source>
</evidence>
<evidence type="ECO:0000256" key="11">
    <source>
        <dbReference type="SAM" id="Phobius"/>
    </source>
</evidence>
<feature type="domain" description="Methyl-accepting transducer" evidence="12">
    <location>
        <begin position="376"/>
        <end position="626"/>
    </location>
</feature>
<dbReference type="InterPro" id="IPR003660">
    <property type="entry name" value="HAMP_dom"/>
</dbReference>
<comment type="subcellular location">
    <subcellularLocation>
        <location evidence="1">Cell membrane</location>
        <topology evidence="1">Multi-pass membrane protein</topology>
    </subcellularLocation>
</comment>
<evidence type="ECO:0000313" key="14">
    <source>
        <dbReference type="EMBL" id="PIK27378.1"/>
    </source>
</evidence>
<feature type="domain" description="HAMP" evidence="13">
    <location>
        <begin position="305"/>
        <end position="357"/>
    </location>
</feature>
<keyword evidence="2" id="KW-1003">Cell membrane</keyword>
<evidence type="ECO:0000256" key="10">
    <source>
        <dbReference type="PROSITE-ProRule" id="PRU00284"/>
    </source>
</evidence>
<dbReference type="PANTHER" id="PTHR32089">
    <property type="entry name" value="METHYL-ACCEPTING CHEMOTAXIS PROTEIN MCPB"/>
    <property type="match status" value="1"/>
</dbReference>
<dbReference type="InterPro" id="IPR029151">
    <property type="entry name" value="Sensor-like_sf"/>
</dbReference>
<proteinExistence type="inferred from homology"/>
<dbReference type="CDD" id="cd12913">
    <property type="entry name" value="PDC1_MCP_like"/>
    <property type="match status" value="1"/>
</dbReference>
<dbReference type="EMBL" id="PEKP01000008">
    <property type="protein sequence ID" value="PIK27378.1"/>
    <property type="molecule type" value="Genomic_DNA"/>
</dbReference>
<feature type="transmembrane region" description="Helical" evidence="11">
    <location>
        <begin position="281"/>
        <end position="304"/>
    </location>
</feature>
<dbReference type="InterPro" id="IPR033479">
    <property type="entry name" value="dCache_1"/>
</dbReference>
<dbReference type="CDD" id="cd12912">
    <property type="entry name" value="PDC2_MCP_like"/>
    <property type="match status" value="1"/>
</dbReference>
<keyword evidence="4" id="KW-0145">Chemotaxis</keyword>
<evidence type="ECO:0000256" key="1">
    <source>
        <dbReference type="ARBA" id="ARBA00004651"/>
    </source>
</evidence>
<comment type="caution">
    <text evidence="14">The sequence shown here is derived from an EMBL/GenBank/DDBJ whole genome shotgun (WGS) entry which is preliminary data.</text>
</comment>
<dbReference type="Gene3D" id="1.10.287.950">
    <property type="entry name" value="Methyl-accepting chemotaxis protein"/>
    <property type="match status" value="1"/>
</dbReference>
<evidence type="ECO:0000313" key="15">
    <source>
        <dbReference type="Proteomes" id="UP000230768"/>
    </source>
</evidence>
<evidence type="ECO:0000256" key="5">
    <source>
        <dbReference type="ARBA" id="ARBA00022692"/>
    </source>
</evidence>
<evidence type="ECO:0000256" key="8">
    <source>
        <dbReference type="ARBA" id="ARBA00023224"/>
    </source>
</evidence>
<accession>A0A2G8IV41</accession>
<keyword evidence="5 11" id="KW-0812">Transmembrane</keyword>
<dbReference type="GO" id="GO:0006935">
    <property type="term" value="P:chemotaxis"/>
    <property type="evidence" value="ECO:0007669"/>
    <property type="project" value="UniProtKB-KW"/>
</dbReference>
<dbReference type="PANTHER" id="PTHR32089:SF114">
    <property type="entry name" value="METHYL-ACCEPTING CHEMOTAXIS PROTEIN MCPB"/>
    <property type="match status" value="1"/>
</dbReference>
<dbReference type="GO" id="GO:0005886">
    <property type="term" value="C:plasma membrane"/>
    <property type="evidence" value="ECO:0007669"/>
    <property type="project" value="UniProtKB-SubCell"/>
</dbReference>
<reference evidence="14 15" key="1">
    <citation type="submission" date="2017-11" db="EMBL/GenBank/DDBJ databases">
        <title>Draft genome sequence of Bacillus pumilus 51_5il from lake Gorkoye (Russia: Novosibirsk region).</title>
        <authorList>
            <person name="Shipova A.A."/>
            <person name="Rozanov A.S."/>
            <person name="Bryanskaya A.V."/>
            <person name="Peltek S.E."/>
        </authorList>
    </citation>
    <scope>NUCLEOTIDE SEQUENCE [LARGE SCALE GENOMIC DNA]</scope>
    <source>
        <strain evidence="14 15">51_5il</strain>
    </source>
</reference>
<dbReference type="SUPFAM" id="SSF103190">
    <property type="entry name" value="Sensory domain-like"/>
    <property type="match status" value="1"/>
</dbReference>
<keyword evidence="7 11" id="KW-0472">Membrane</keyword>
<dbReference type="Gene3D" id="3.30.450.20">
    <property type="entry name" value="PAS domain"/>
    <property type="match status" value="2"/>
</dbReference>
<evidence type="ECO:0000256" key="3">
    <source>
        <dbReference type="ARBA" id="ARBA00022481"/>
    </source>
</evidence>
<dbReference type="InterPro" id="IPR003122">
    <property type="entry name" value="Tar_rcpt_lig-bd"/>
</dbReference>
<organism evidence="14 15">
    <name type="scientific">Bacillus pumilus</name>
    <name type="common">Bacillus mesentericus</name>
    <dbReference type="NCBI Taxonomy" id="1408"/>
    <lineage>
        <taxon>Bacteria</taxon>
        <taxon>Bacillati</taxon>
        <taxon>Bacillota</taxon>
        <taxon>Bacilli</taxon>
        <taxon>Bacillales</taxon>
        <taxon>Bacillaceae</taxon>
        <taxon>Bacillus</taxon>
    </lineage>
</organism>
<dbReference type="Pfam" id="PF02743">
    <property type="entry name" value="dCache_1"/>
    <property type="match status" value="1"/>
</dbReference>
<evidence type="ECO:0000256" key="7">
    <source>
        <dbReference type="ARBA" id="ARBA00023136"/>
    </source>
</evidence>
<keyword evidence="8 10" id="KW-0807">Transducer</keyword>
<keyword evidence="3" id="KW-0488">Methylation</keyword>
<gene>
    <name evidence="14" type="ORF">CTV99_08305</name>
</gene>
<dbReference type="AlphaFoldDB" id="A0A2G8IV41"/>
<protein>
    <submittedName>
        <fullName evidence="14">Chemotaxis protein</fullName>
    </submittedName>
</protein>
<dbReference type="Proteomes" id="UP000230768">
    <property type="component" value="Unassembled WGS sequence"/>
</dbReference>
<dbReference type="SMART" id="SM00319">
    <property type="entry name" value="TarH"/>
    <property type="match status" value="1"/>
</dbReference>
<dbReference type="CDD" id="cd11386">
    <property type="entry name" value="MCP_signal"/>
    <property type="match status" value="1"/>
</dbReference>
<comment type="similarity">
    <text evidence="9">Belongs to the methyl-accepting chemotaxis (MCP) protein family.</text>
</comment>
<dbReference type="SMART" id="SM00304">
    <property type="entry name" value="HAMP"/>
    <property type="match status" value="2"/>
</dbReference>
<dbReference type="PROSITE" id="PS50885">
    <property type="entry name" value="HAMP"/>
    <property type="match status" value="1"/>
</dbReference>
<evidence type="ECO:0000256" key="2">
    <source>
        <dbReference type="ARBA" id="ARBA00022475"/>
    </source>
</evidence>
<evidence type="ECO:0000256" key="9">
    <source>
        <dbReference type="ARBA" id="ARBA00029447"/>
    </source>
</evidence>
<dbReference type="GO" id="GO:0007165">
    <property type="term" value="P:signal transduction"/>
    <property type="evidence" value="ECO:0007669"/>
    <property type="project" value="UniProtKB-KW"/>
</dbReference>
<keyword evidence="6 11" id="KW-1133">Transmembrane helix</keyword>
<dbReference type="PROSITE" id="PS50111">
    <property type="entry name" value="CHEMOTAXIS_TRANSDUC_2"/>
    <property type="match status" value="1"/>
</dbReference>
<name>A0A2G8IV41_BACPU</name>
<dbReference type="SUPFAM" id="SSF58104">
    <property type="entry name" value="Methyl-accepting chemotaxis protein (MCP) signaling domain"/>
    <property type="match status" value="1"/>
</dbReference>
<dbReference type="CDD" id="cd06225">
    <property type="entry name" value="HAMP"/>
    <property type="match status" value="1"/>
</dbReference>
<dbReference type="SMART" id="SM00283">
    <property type="entry name" value="MA"/>
    <property type="match status" value="1"/>
</dbReference>
<sequence length="663" mass="72055">MGKMIQWFKKPSISKKLIIAFLVVLILPTVALTISAFFTSKTELDKQIMGSAMSQVNAFDTLINENIGNKADAVTLFTDSLKASNLQEKNRNATIKELQQYGKINEKDVSAIYAGSEKGLFMQYPVQKMPDGYDPRERPWYQEALNAESGKQVITKPYVAASTGKMVITIAQKMKDGSGVIGLDMEIDSLLQKLKEIKIGQKGYAFIMEKDKTVLADPTQKPGSQVNENLANIIFKNKEGSGSYSLKGTDKKVAYVTNELTGWKIGGTMLVSEVEDAAKPVFHTAIIVFSVTLIVAGTLIFFIVRSISKRLSNLARFSKKVSNGDLRDKLKIQSDDEIGQVGKGFNTMIDSLRSLIGAVQTSVENVASSSEELTASAGQTSKATEHITLAIEQFSSGNESQNDKVELSSDELEEMNRGLQHMNESAESITASSIKSTDIAGEGGQLVEKTASQMNVIDQSVKKAENVISALESKSKDITQILGVINGIADQTNLLALNAAIEAARAGESGRGFSVVAEEVRKLAVQSANSAKEIENLIKEIVQDIDVSQEVFTAVNREVQSGLSFTEQTRGSFHNIFEMTKEISDQLQTMNQTVVQLSKGSAHVSEAVREIADVSRESSANIQDIAASAEEQLASMEEISSSSATLSSMAEELRDLISKFKVE</sequence>
<evidence type="ECO:0000256" key="6">
    <source>
        <dbReference type="ARBA" id="ARBA00022989"/>
    </source>
</evidence>
<dbReference type="Gene3D" id="1.10.8.500">
    <property type="entry name" value="HAMP domain in histidine kinase"/>
    <property type="match status" value="1"/>
</dbReference>